<reference evidence="1" key="1">
    <citation type="submission" date="2022-07" db="EMBL/GenBank/DDBJ databases">
        <title>Genome Sequence of Phlebia brevispora.</title>
        <authorList>
            <person name="Buettner E."/>
        </authorList>
    </citation>
    <scope>NUCLEOTIDE SEQUENCE</scope>
    <source>
        <strain evidence="1">MPL23</strain>
    </source>
</reference>
<proteinExistence type="predicted"/>
<evidence type="ECO:0000313" key="1">
    <source>
        <dbReference type="EMBL" id="KAJ3558745.1"/>
    </source>
</evidence>
<gene>
    <name evidence="1" type="ORF">NM688_g741</name>
</gene>
<organism evidence="1 2">
    <name type="scientific">Phlebia brevispora</name>
    <dbReference type="NCBI Taxonomy" id="194682"/>
    <lineage>
        <taxon>Eukaryota</taxon>
        <taxon>Fungi</taxon>
        <taxon>Dikarya</taxon>
        <taxon>Basidiomycota</taxon>
        <taxon>Agaricomycotina</taxon>
        <taxon>Agaricomycetes</taxon>
        <taxon>Polyporales</taxon>
        <taxon>Meruliaceae</taxon>
        <taxon>Phlebia</taxon>
    </lineage>
</organism>
<comment type="caution">
    <text evidence="1">The sequence shown here is derived from an EMBL/GenBank/DDBJ whole genome shotgun (WGS) entry which is preliminary data.</text>
</comment>
<accession>A0ACC1TDC3</accession>
<name>A0ACC1TDC3_9APHY</name>
<dbReference type="EMBL" id="JANHOG010000068">
    <property type="protein sequence ID" value="KAJ3558745.1"/>
    <property type="molecule type" value="Genomic_DNA"/>
</dbReference>
<dbReference type="Proteomes" id="UP001148662">
    <property type="component" value="Unassembled WGS sequence"/>
</dbReference>
<sequence length="215" mass="23127">MPVEFIHFCVSGLLVSDACRLSPTSAHFLLTRTCSLGLAGGLSMIASDLIAVAATWRKTFRHVTQAASVGVSVSLSATLIQYAAIANSLKPSATVSTSAIDEFTTMLPNILISRFLIDLRYVHPPTPSDLSGPSHISTPHFRIPSLPEIIGNLGEPLASVDEAQEDETPMGGHGTTFCNERAHEMRNCDSSERVSQLIHIGNDNGEIMEVPRNMD</sequence>
<evidence type="ECO:0000313" key="2">
    <source>
        <dbReference type="Proteomes" id="UP001148662"/>
    </source>
</evidence>
<protein>
    <submittedName>
        <fullName evidence="1">Uncharacterized protein</fullName>
    </submittedName>
</protein>
<keyword evidence="2" id="KW-1185">Reference proteome</keyword>